<evidence type="ECO:0000313" key="6">
    <source>
        <dbReference type="Proteomes" id="UP000008783"/>
    </source>
</evidence>
<evidence type="ECO:0000256" key="1">
    <source>
        <dbReference type="ARBA" id="ARBA00022664"/>
    </source>
</evidence>
<dbReference type="HOGENOM" id="CLU_054434_0_0_1"/>
<dbReference type="GO" id="GO:0003676">
    <property type="term" value="F:nucleic acid binding"/>
    <property type="evidence" value="ECO:0007669"/>
    <property type="project" value="InterPro"/>
</dbReference>
<dbReference type="PANTHER" id="PTHR47481:SF7">
    <property type="entry name" value="CCHC-TYPE DOMAIN-CONTAINING PROTEIN"/>
    <property type="match status" value="1"/>
</dbReference>
<dbReference type="AlphaFoldDB" id="E3L724"/>
<feature type="region of interest" description="Disordered" evidence="3">
    <location>
        <begin position="273"/>
        <end position="295"/>
    </location>
</feature>
<dbReference type="InParanoid" id="E3L724"/>
<dbReference type="Gene3D" id="4.10.60.10">
    <property type="entry name" value="Zinc finger, CCHC-type"/>
    <property type="match status" value="1"/>
</dbReference>
<evidence type="ECO:0000256" key="3">
    <source>
        <dbReference type="SAM" id="MobiDB-lite"/>
    </source>
</evidence>
<dbReference type="PROSITE" id="PS50158">
    <property type="entry name" value="ZF_CCHC"/>
    <property type="match status" value="1"/>
</dbReference>
<proteinExistence type="predicted"/>
<reference evidence="6" key="2">
    <citation type="journal article" date="2011" name="Proc. Natl. Acad. Sci. U.S.A.">
        <title>Obligate biotrophy features unraveled by the genomic analysis of rust fungi.</title>
        <authorList>
            <person name="Duplessis S."/>
            <person name="Cuomo C.A."/>
            <person name="Lin Y.-C."/>
            <person name="Aerts A."/>
            <person name="Tisserant E."/>
            <person name="Veneault-Fourrey C."/>
            <person name="Joly D.L."/>
            <person name="Hacquard S."/>
            <person name="Amselem J."/>
            <person name="Cantarel B.L."/>
            <person name="Chiu R."/>
            <person name="Coutinho P.M."/>
            <person name="Feau N."/>
            <person name="Field M."/>
            <person name="Frey P."/>
            <person name="Gelhaye E."/>
            <person name="Goldberg J."/>
            <person name="Grabherr M.G."/>
            <person name="Kodira C.D."/>
            <person name="Kohler A."/>
            <person name="Kuees U."/>
            <person name="Lindquist E.A."/>
            <person name="Lucas S.M."/>
            <person name="Mago R."/>
            <person name="Mauceli E."/>
            <person name="Morin E."/>
            <person name="Murat C."/>
            <person name="Pangilinan J.L."/>
            <person name="Park R."/>
            <person name="Pearson M."/>
            <person name="Quesneville H."/>
            <person name="Rouhier N."/>
            <person name="Sakthikumar S."/>
            <person name="Salamov A.A."/>
            <person name="Schmutz J."/>
            <person name="Selles B."/>
            <person name="Shapiro H."/>
            <person name="Tanguay P."/>
            <person name="Tuskan G.A."/>
            <person name="Henrissat B."/>
            <person name="Van de Peer Y."/>
            <person name="Rouze P."/>
            <person name="Ellis J.G."/>
            <person name="Dodds P.N."/>
            <person name="Schein J.E."/>
            <person name="Zhong S."/>
            <person name="Hamelin R.C."/>
            <person name="Grigoriev I.V."/>
            <person name="Szabo L.J."/>
            <person name="Martin F."/>
        </authorList>
    </citation>
    <scope>NUCLEOTIDE SEQUENCE [LARGE SCALE GENOMIC DNA]</scope>
    <source>
        <strain evidence="6">CRL 75-36-700-3 / race SCCL</strain>
    </source>
</reference>
<dbReference type="InterPro" id="IPR036875">
    <property type="entry name" value="Znf_CCHC_sf"/>
</dbReference>
<dbReference type="eggNOG" id="ENOG502T1DR">
    <property type="taxonomic scope" value="Eukaryota"/>
</dbReference>
<feature type="domain" description="CCHC-type" evidence="4">
    <location>
        <begin position="235"/>
        <end position="250"/>
    </location>
</feature>
<dbReference type="KEGG" id="pgr:PGTG_18334"/>
<evidence type="ECO:0000313" key="5">
    <source>
        <dbReference type="EMBL" id="EFP92347.2"/>
    </source>
</evidence>
<dbReference type="InterPro" id="IPR001878">
    <property type="entry name" value="Znf_CCHC"/>
</dbReference>
<dbReference type="SUPFAM" id="SSF57756">
    <property type="entry name" value="Retrovirus zinc finger-like domains"/>
    <property type="match status" value="1"/>
</dbReference>
<dbReference type="Proteomes" id="UP000008783">
    <property type="component" value="Unassembled WGS sequence"/>
</dbReference>
<protein>
    <recommendedName>
        <fullName evidence="4">CCHC-type domain-containing protein</fullName>
    </recommendedName>
</protein>
<dbReference type="GO" id="GO:0008270">
    <property type="term" value="F:zinc ion binding"/>
    <property type="evidence" value="ECO:0007669"/>
    <property type="project" value="UniProtKB-KW"/>
</dbReference>
<dbReference type="GO" id="GO:0006397">
    <property type="term" value="P:mRNA processing"/>
    <property type="evidence" value="ECO:0007669"/>
    <property type="project" value="UniProtKB-KW"/>
</dbReference>
<gene>
    <name evidence="5" type="ORF">PGTG_18334</name>
</gene>
<dbReference type="Pfam" id="PF14223">
    <property type="entry name" value="Retrotran_gag_2"/>
    <property type="match status" value="1"/>
</dbReference>
<dbReference type="RefSeq" id="XP_003336766.2">
    <property type="nucleotide sequence ID" value="XM_003336718.2"/>
</dbReference>
<name>E3L724_PUCGT</name>
<accession>E3L724</accession>
<keyword evidence="2" id="KW-0479">Metal-binding</keyword>
<dbReference type="Pfam" id="PF00098">
    <property type="entry name" value="zf-CCHC"/>
    <property type="match status" value="1"/>
</dbReference>
<dbReference type="OrthoDB" id="2655772at2759"/>
<reference key="1">
    <citation type="submission" date="2007-01" db="EMBL/GenBank/DDBJ databases">
        <title>The Genome Sequence of Puccinia graminis f. sp. tritici Strain CRL 75-36-700-3.</title>
        <authorList>
            <consortium name="The Broad Institute Genome Sequencing Platform"/>
            <person name="Birren B."/>
            <person name="Lander E."/>
            <person name="Galagan J."/>
            <person name="Nusbaum C."/>
            <person name="Devon K."/>
            <person name="Cuomo C."/>
            <person name="Jaffe D."/>
            <person name="Butler J."/>
            <person name="Alvarez P."/>
            <person name="Gnerre S."/>
            <person name="Grabherr M."/>
            <person name="Mauceli E."/>
            <person name="Brockman W."/>
            <person name="Young S."/>
            <person name="LaButti K."/>
            <person name="Sykes S."/>
            <person name="DeCaprio D."/>
            <person name="Crawford M."/>
            <person name="Koehrsen M."/>
            <person name="Engels R."/>
            <person name="Montgomery P."/>
            <person name="Pearson M."/>
            <person name="Howarth C."/>
            <person name="Larson L."/>
            <person name="White J."/>
            <person name="Zeng Q."/>
            <person name="Kodira C."/>
            <person name="Yandava C."/>
            <person name="Alvarado L."/>
            <person name="O'Leary S."/>
            <person name="Szabo L."/>
            <person name="Dean R."/>
            <person name="Schein J."/>
        </authorList>
    </citation>
    <scope>NUCLEOTIDE SEQUENCE</scope>
    <source>
        <strain>CRL 75-36-700-3</strain>
    </source>
</reference>
<dbReference type="EMBL" id="DS178363">
    <property type="protein sequence ID" value="EFP92347.2"/>
    <property type="molecule type" value="Genomic_DNA"/>
</dbReference>
<dbReference type="VEuPathDB" id="FungiDB:PGTG_18334"/>
<keyword evidence="6" id="KW-1185">Reference proteome</keyword>
<keyword evidence="1" id="KW-0507">mRNA processing</keyword>
<evidence type="ECO:0000259" key="4">
    <source>
        <dbReference type="PROSITE" id="PS50158"/>
    </source>
</evidence>
<keyword evidence="2" id="KW-0862">Zinc</keyword>
<evidence type="ECO:0000256" key="2">
    <source>
        <dbReference type="PROSITE-ProRule" id="PRU00047"/>
    </source>
</evidence>
<dbReference type="PANTHER" id="PTHR47481">
    <property type="match status" value="1"/>
</dbReference>
<feature type="compositionally biased region" description="Acidic residues" evidence="3">
    <location>
        <begin position="279"/>
        <end position="295"/>
    </location>
</feature>
<sequence length="295" mass="32694">MNNPSALIQTVPALDGNLVTFLSWRNRLQNVLQLQGFLNIVNKTLPCPNNSDSKEKSAVRSPEQRGYNPEEYGADWDALSDMACSTIQMTLSSDLAIRYESVKPASKLFSTICDAYEKNTRARRLQLQNAFWMARHDPNQPIAKWIARIRMAASDLASVKSTPSDQQICDRLVRGLDDSWKTIRDHLVYSPNKVSLDDAVGAIEAHKISMTTSLDHSDHLPTTAAVAKAKGRPQCYTCSEKGHHSADCPNKKKHLKASARSVEARAGATSVVQLGGYDSNDDEDDSFDEEIDVWG</sequence>
<dbReference type="GeneID" id="10538011"/>
<keyword evidence="2" id="KW-0863">Zinc-finger</keyword>
<organism evidence="5 6">
    <name type="scientific">Puccinia graminis f. sp. tritici (strain CRL 75-36-700-3 / race SCCL)</name>
    <name type="common">Black stem rust fungus</name>
    <dbReference type="NCBI Taxonomy" id="418459"/>
    <lineage>
        <taxon>Eukaryota</taxon>
        <taxon>Fungi</taxon>
        <taxon>Dikarya</taxon>
        <taxon>Basidiomycota</taxon>
        <taxon>Pucciniomycotina</taxon>
        <taxon>Pucciniomycetes</taxon>
        <taxon>Pucciniales</taxon>
        <taxon>Pucciniaceae</taxon>
        <taxon>Puccinia</taxon>
    </lineage>
</organism>